<comment type="caution">
    <text evidence="1">The sequence shown here is derived from an EMBL/GenBank/DDBJ whole genome shotgun (WGS) entry which is preliminary data.</text>
</comment>
<proteinExistence type="predicted"/>
<sequence length="105" mass="11881">MAAALGFQASVTAALNRDTSLHKSIFKIYDDLYFAFGSSRRWEVLYSRVNKHKKLIAELNVFGGPLALQCAEFFKQLSQTEVIKMLDIRNLIAEFSLYADTDNPS</sequence>
<dbReference type="AlphaFoldDB" id="A0A6L2M6S9"/>
<reference evidence="1" key="1">
    <citation type="journal article" date="2019" name="Sci. Rep.">
        <title>Draft genome of Tanacetum cinerariifolium, the natural source of mosquito coil.</title>
        <authorList>
            <person name="Yamashiro T."/>
            <person name="Shiraishi A."/>
            <person name="Satake H."/>
            <person name="Nakayama K."/>
        </authorList>
    </citation>
    <scope>NUCLEOTIDE SEQUENCE</scope>
</reference>
<name>A0A6L2M6S9_TANCI</name>
<gene>
    <name evidence="1" type="ORF">Tci_041599</name>
</gene>
<accession>A0A6L2M6S9</accession>
<organism evidence="1">
    <name type="scientific">Tanacetum cinerariifolium</name>
    <name type="common">Dalmatian daisy</name>
    <name type="synonym">Chrysanthemum cinerariifolium</name>
    <dbReference type="NCBI Taxonomy" id="118510"/>
    <lineage>
        <taxon>Eukaryota</taxon>
        <taxon>Viridiplantae</taxon>
        <taxon>Streptophyta</taxon>
        <taxon>Embryophyta</taxon>
        <taxon>Tracheophyta</taxon>
        <taxon>Spermatophyta</taxon>
        <taxon>Magnoliopsida</taxon>
        <taxon>eudicotyledons</taxon>
        <taxon>Gunneridae</taxon>
        <taxon>Pentapetalae</taxon>
        <taxon>asterids</taxon>
        <taxon>campanulids</taxon>
        <taxon>Asterales</taxon>
        <taxon>Asteraceae</taxon>
        <taxon>Asteroideae</taxon>
        <taxon>Anthemideae</taxon>
        <taxon>Anthemidinae</taxon>
        <taxon>Tanacetum</taxon>
    </lineage>
</organism>
<protein>
    <submittedName>
        <fullName evidence="1">Uncharacterized protein</fullName>
    </submittedName>
</protein>
<evidence type="ECO:0000313" key="1">
    <source>
        <dbReference type="EMBL" id="GEU69621.1"/>
    </source>
</evidence>
<dbReference type="EMBL" id="BKCJ010005968">
    <property type="protein sequence ID" value="GEU69621.1"/>
    <property type="molecule type" value="Genomic_DNA"/>
</dbReference>